<dbReference type="EMBL" id="JANAVB010016197">
    <property type="protein sequence ID" value="KAJ6832141.1"/>
    <property type="molecule type" value="Genomic_DNA"/>
</dbReference>
<evidence type="ECO:0000256" key="7">
    <source>
        <dbReference type="ARBA" id="ARBA00023136"/>
    </source>
</evidence>
<evidence type="ECO:0000256" key="9">
    <source>
        <dbReference type="ARBA" id="ARBA00023180"/>
    </source>
</evidence>
<gene>
    <name evidence="12" type="ORF">M6B38_345760</name>
</gene>
<evidence type="ECO:0000256" key="8">
    <source>
        <dbReference type="ARBA" id="ARBA00023170"/>
    </source>
</evidence>
<keyword evidence="5" id="KW-0677">Repeat</keyword>
<evidence type="ECO:0000256" key="2">
    <source>
        <dbReference type="ARBA" id="ARBA00022614"/>
    </source>
</evidence>
<dbReference type="Gene3D" id="3.30.200.20">
    <property type="entry name" value="Phosphorylase Kinase, domain 1"/>
    <property type="match status" value="1"/>
</dbReference>
<dbReference type="PANTHER" id="PTHR48055">
    <property type="entry name" value="LEUCINE-RICH REPEAT RECEPTOR PROTEIN KINASE EMS1"/>
    <property type="match status" value="1"/>
</dbReference>
<organism evidence="12 13">
    <name type="scientific">Iris pallida</name>
    <name type="common">Sweet iris</name>
    <dbReference type="NCBI Taxonomy" id="29817"/>
    <lineage>
        <taxon>Eukaryota</taxon>
        <taxon>Viridiplantae</taxon>
        <taxon>Streptophyta</taxon>
        <taxon>Embryophyta</taxon>
        <taxon>Tracheophyta</taxon>
        <taxon>Spermatophyta</taxon>
        <taxon>Magnoliopsida</taxon>
        <taxon>Liliopsida</taxon>
        <taxon>Asparagales</taxon>
        <taxon>Iridaceae</taxon>
        <taxon>Iridoideae</taxon>
        <taxon>Irideae</taxon>
        <taxon>Iris</taxon>
    </lineage>
</organism>
<evidence type="ECO:0000256" key="5">
    <source>
        <dbReference type="ARBA" id="ARBA00022737"/>
    </source>
</evidence>
<dbReference type="InterPro" id="IPR008271">
    <property type="entry name" value="Ser/Thr_kinase_AS"/>
</dbReference>
<dbReference type="InterPro" id="IPR000719">
    <property type="entry name" value="Prot_kinase_dom"/>
</dbReference>
<evidence type="ECO:0000313" key="13">
    <source>
        <dbReference type="Proteomes" id="UP001140949"/>
    </source>
</evidence>
<dbReference type="PROSITE" id="PS50011">
    <property type="entry name" value="PROTEIN_KINASE_DOM"/>
    <property type="match status" value="1"/>
</dbReference>
<evidence type="ECO:0000313" key="12">
    <source>
        <dbReference type="EMBL" id="KAJ6832141.1"/>
    </source>
</evidence>
<keyword evidence="6 10" id="KW-1133">Transmembrane helix</keyword>
<accession>A0AAX6GUZ9</accession>
<name>A0AAX6GUZ9_IRIPA</name>
<dbReference type="GO" id="GO:0004672">
    <property type="term" value="F:protein kinase activity"/>
    <property type="evidence" value="ECO:0007669"/>
    <property type="project" value="InterPro"/>
</dbReference>
<keyword evidence="12" id="KW-0418">Kinase</keyword>
<evidence type="ECO:0000256" key="3">
    <source>
        <dbReference type="ARBA" id="ARBA00022692"/>
    </source>
</evidence>
<evidence type="ECO:0000259" key="11">
    <source>
        <dbReference type="PROSITE" id="PS50011"/>
    </source>
</evidence>
<keyword evidence="13" id="KW-1185">Reference proteome</keyword>
<comment type="caution">
    <text evidence="12">The sequence shown here is derived from an EMBL/GenBank/DDBJ whole genome shotgun (WGS) entry which is preliminary data.</text>
</comment>
<dbReference type="Proteomes" id="UP001140949">
    <property type="component" value="Unassembled WGS sequence"/>
</dbReference>
<feature type="transmembrane region" description="Helical" evidence="10">
    <location>
        <begin position="25"/>
        <end position="45"/>
    </location>
</feature>
<reference evidence="12" key="1">
    <citation type="journal article" date="2023" name="GigaByte">
        <title>Genome assembly of the bearded iris, Iris pallida Lam.</title>
        <authorList>
            <person name="Bruccoleri R.E."/>
            <person name="Oakeley E.J."/>
            <person name="Faust A.M.E."/>
            <person name="Altorfer M."/>
            <person name="Dessus-Babus S."/>
            <person name="Burckhardt D."/>
            <person name="Oertli M."/>
            <person name="Naumann U."/>
            <person name="Petersen F."/>
            <person name="Wong J."/>
        </authorList>
    </citation>
    <scope>NUCLEOTIDE SEQUENCE</scope>
    <source>
        <strain evidence="12">GSM-AAB239-AS_SAM_17_03QT</strain>
    </source>
</reference>
<keyword evidence="9" id="KW-0325">Glycoprotein</keyword>
<dbReference type="Gene3D" id="1.10.510.10">
    <property type="entry name" value="Transferase(Phosphotransferase) domain 1"/>
    <property type="match status" value="1"/>
</dbReference>
<keyword evidence="4" id="KW-0732">Signal</keyword>
<evidence type="ECO:0000256" key="6">
    <source>
        <dbReference type="ARBA" id="ARBA00022989"/>
    </source>
</evidence>
<sequence length="399" mass="44358">MDNLPPPPPLSSPEAGPHLLSTRNLFAACIILGTLIFLLLIWVVYKYRTCIFASHGQATNNSDGRDRVPAESQPTIFSPIIRHADDLLFLCNDGASPSLQVIGRGGCGEVYKAELATGGRTIPVAIKKVLQPLMIDARNLGTKESRILSHRMRQIRSEVVTVGRMRHPNLLRLLAHVPVRSGSCHYLVYDFMKNGSLHDVLKSETRSRDLKWPGRHKIALGVAAGLEYLHMEHQPKIIHRDLKPANILLDDDMNSCISDFGLAKVVTCATGVSINTKHVAGTMGFIAPEYYRKMSFTEKVDVYSFGVILAVLVTGRFPTDRFFQATEEISMVGWVRRVVASNDPTEAIDSTLLGNGFEREMMLVLKIACFCTYDDPKERPNSRDVLCMLSQIKLGEDIV</sequence>
<feature type="domain" description="Protein kinase" evidence="11">
    <location>
        <begin position="96"/>
        <end position="394"/>
    </location>
</feature>
<dbReference type="AlphaFoldDB" id="A0AAX6GUZ9"/>
<evidence type="ECO:0000256" key="10">
    <source>
        <dbReference type="SAM" id="Phobius"/>
    </source>
</evidence>
<dbReference type="InterPro" id="IPR051564">
    <property type="entry name" value="LRR_receptor-like_kinase"/>
</dbReference>
<keyword evidence="2" id="KW-0433">Leucine-rich repeat</keyword>
<keyword evidence="8 12" id="KW-0675">Receptor</keyword>
<dbReference type="InterPro" id="IPR011009">
    <property type="entry name" value="Kinase-like_dom_sf"/>
</dbReference>
<comment type="subcellular location">
    <subcellularLocation>
        <location evidence="1">Membrane</location>
        <topology evidence="1">Single-pass membrane protein</topology>
    </subcellularLocation>
</comment>
<keyword evidence="7 10" id="KW-0472">Membrane</keyword>
<dbReference type="PROSITE" id="PS00108">
    <property type="entry name" value="PROTEIN_KINASE_ST"/>
    <property type="match status" value="1"/>
</dbReference>
<evidence type="ECO:0000256" key="4">
    <source>
        <dbReference type="ARBA" id="ARBA00022729"/>
    </source>
</evidence>
<dbReference type="GO" id="GO:0005524">
    <property type="term" value="F:ATP binding"/>
    <property type="evidence" value="ECO:0007669"/>
    <property type="project" value="InterPro"/>
</dbReference>
<dbReference type="SMART" id="SM00220">
    <property type="entry name" value="S_TKc"/>
    <property type="match status" value="1"/>
</dbReference>
<evidence type="ECO:0000256" key="1">
    <source>
        <dbReference type="ARBA" id="ARBA00004167"/>
    </source>
</evidence>
<keyword evidence="3 10" id="KW-0812">Transmembrane</keyword>
<protein>
    <submittedName>
        <fullName evidence="12">Leucine-rich repeat receptor-like serine/threonine/tyrosine-protein kinase SOBIR1</fullName>
    </submittedName>
</protein>
<reference evidence="12" key="2">
    <citation type="submission" date="2023-04" db="EMBL/GenBank/DDBJ databases">
        <authorList>
            <person name="Bruccoleri R.E."/>
            <person name="Oakeley E.J."/>
            <person name="Faust A.-M."/>
            <person name="Dessus-Babus S."/>
            <person name="Altorfer M."/>
            <person name="Burckhardt D."/>
            <person name="Oertli M."/>
            <person name="Naumann U."/>
            <person name="Petersen F."/>
            <person name="Wong J."/>
        </authorList>
    </citation>
    <scope>NUCLEOTIDE SEQUENCE</scope>
    <source>
        <strain evidence="12">GSM-AAB239-AS_SAM_17_03QT</strain>
        <tissue evidence="12">Leaf</tissue>
    </source>
</reference>
<dbReference type="Pfam" id="PF00069">
    <property type="entry name" value="Pkinase"/>
    <property type="match status" value="1"/>
</dbReference>
<dbReference type="PANTHER" id="PTHR48055:SF22">
    <property type="entry name" value="LEUCINE-RICH REPEAT RECEPTOR-LIKE SERINE_THREONINE_TYROSINE-PROTEIN KINASE SOBIR1"/>
    <property type="match status" value="1"/>
</dbReference>
<keyword evidence="12" id="KW-0808">Transferase</keyword>
<dbReference type="GO" id="GO:0016020">
    <property type="term" value="C:membrane"/>
    <property type="evidence" value="ECO:0007669"/>
    <property type="project" value="UniProtKB-SubCell"/>
</dbReference>
<proteinExistence type="predicted"/>
<dbReference type="FunFam" id="1.10.510.10:FF:000479">
    <property type="entry name" value="Leucine-rich repeat receptor-like protein kinase"/>
    <property type="match status" value="1"/>
</dbReference>
<dbReference type="SUPFAM" id="SSF56112">
    <property type="entry name" value="Protein kinase-like (PK-like)"/>
    <property type="match status" value="1"/>
</dbReference>